<proteinExistence type="predicted"/>
<dbReference type="Proteomes" id="UP000029120">
    <property type="component" value="Unassembled WGS sequence"/>
</dbReference>
<sequence>YETNVYFQNQAMFESISALQKKDKALQDHNNSLLKK</sequence>
<protein>
    <submittedName>
        <fullName evidence="1">Uncharacterized protein</fullName>
    </submittedName>
</protein>
<dbReference type="AlphaFoldDB" id="A0A087FZL6"/>
<organism evidence="1 2">
    <name type="scientific">Arabis alpina</name>
    <name type="common">Alpine rock-cress</name>
    <dbReference type="NCBI Taxonomy" id="50452"/>
    <lineage>
        <taxon>Eukaryota</taxon>
        <taxon>Viridiplantae</taxon>
        <taxon>Streptophyta</taxon>
        <taxon>Embryophyta</taxon>
        <taxon>Tracheophyta</taxon>
        <taxon>Spermatophyta</taxon>
        <taxon>Magnoliopsida</taxon>
        <taxon>eudicotyledons</taxon>
        <taxon>Gunneridae</taxon>
        <taxon>Pentapetalae</taxon>
        <taxon>rosids</taxon>
        <taxon>malvids</taxon>
        <taxon>Brassicales</taxon>
        <taxon>Brassicaceae</taxon>
        <taxon>Arabideae</taxon>
        <taxon>Arabis</taxon>
    </lineage>
</organism>
<accession>A0A087FZL6</accession>
<feature type="non-terminal residue" evidence="1">
    <location>
        <position position="1"/>
    </location>
</feature>
<evidence type="ECO:0000313" key="2">
    <source>
        <dbReference type="Proteomes" id="UP000029120"/>
    </source>
</evidence>
<feature type="non-terminal residue" evidence="1">
    <location>
        <position position="36"/>
    </location>
</feature>
<keyword evidence="2" id="KW-1185">Reference proteome</keyword>
<reference evidence="2" key="1">
    <citation type="journal article" date="2015" name="Nat. Plants">
        <title>Genome expansion of Arabis alpina linked with retrotransposition and reduced symmetric DNA methylation.</title>
        <authorList>
            <person name="Willing E.M."/>
            <person name="Rawat V."/>
            <person name="Mandakova T."/>
            <person name="Maumus F."/>
            <person name="James G.V."/>
            <person name="Nordstroem K.J."/>
            <person name="Becker C."/>
            <person name="Warthmann N."/>
            <person name="Chica C."/>
            <person name="Szarzynska B."/>
            <person name="Zytnicki M."/>
            <person name="Albani M.C."/>
            <person name="Kiefer C."/>
            <person name="Bergonzi S."/>
            <person name="Castaings L."/>
            <person name="Mateos J.L."/>
            <person name="Berns M.C."/>
            <person name="Bujdoso N."/>
            <person name="Piofczyk T."/>
            <person name="de Lorenzo L."/>
            <person name="Barrero-Sicilia C."/>
            <person name="Mateos I."/>
            <person name="Piednoel M."/>
            <person name="Hagmann J."/>
            <person name="Chen-Min-Tao R."/>
            <person name="Iglesias-Fernandez R."/>
            <person name="Schuster S.C."/>
            <person name="Alonso-Blanco C."/>
            <person name="Roudier F."/>
            <person name="Carbonero P."/>
            <person name="Paz-Ares J."/>
            <person name="Davis S.J."/>
            <person name="Pecinka A."/>
            <person name="Quesneville H."/>
            <person name="Colot V."/>
            <person name="Lysak M.A."/>
            <person name="Weigel D."/>
            <person name="Coupland G."/>
            <person name="Schneeberger K."/>
        </authorList>
    </citation>
    <scope>NUCLEOTIDE SEQUENCE [LARGE SCALE GENOMIC DNA]</scope>
    <source>
        <strain evidence="2">cv. Pajares</strain>
    </source>
</reference>
<name>A0A087FZL6_ARAAL</name>
<evidence type="ECO:0000313" key="1">
    <source>
        <dbReference type="EMBL" id="KFK23068.1"/>
    </source>
</evidence>
<dbReference type="EMBL" id="KL982845">
    <property type="protein sequence ID" value="KFK23068.1"/>
    <property type="molecule type" value="Genomic_DNA"/>
</dbReference>
<dbReference type="Gramene" id="KFK23068">
    <property type="protein sequence ID" value="KFK23068"/>
    <property type="gene ID" value="AALP_AAs74979U000100"/>
</dbReference>
<gene>
    <name evidence="1" type="ORF">AALP_AAs74979U000100</name>
</gene>